<reference evidence="2 3" key="1">
    <citation type="submission" date="2016-10" db="EMBL/GenBank/DDBJ databases">
        <authorList>
            <person name="de Groot N.N."/>
        </authorList>
    </citation>
    <scope>NUCLEOTIDE SEQUENCE [LARGE SCALE GENOMIC DNA]</scope>
    <source>
        <strain evidence="2 3">DSM 19938</strain>
    </source>
</reference>
<feature type="chain" id="PRO_5011748700" description="Outer membrane protein beta-barrel domain-containing protein" evidence="1">
    <location>
        <begin position="20"/>
        <end position="212"/>
    </location>
</feature>
<sequence length="212" mass="23557">MKKCVLFLLICILPLSSFAQWSAQLGVNVIPVISKTLEVSSEFSTHPGYSLNFNAGYTFKTGFVGIPDYKVYDYISERKTSGAFLKAGGRLYLRSLTGRQRKTNFFLGAALIVSQYKQTALRRLTGPNFENTDNYVDVNSNGVTLCPAISMGFSSRLSENFSLDWGLQKAFVNRDSDLIGRKERNYQPGAGSGQSIIIGYLQGILTLKYKLK</sequence>
<dbReference type="Proteomes" id="UP000199532">
    <property type="component" value="Unassembled WGS sequence"/>
</dbReference>
<dbReference type="AlphaFoldDB" id="A0A1H6QWP9"/>
<keyword evidence="3" id="KW-1185">Reference proteome</keyword>
<feature type="signal peptide" evidence="1">
    <location>
        <begin position="1"/>
        <end position="19"/>
    </location>
</feature>
<dbReference type="EMBL" id="FNXY01000001">
    <property type="protein sequence ID" value="SEI43392.1"/>
    <property type="molecule type" value="Genomic_DNA"/>
</dbReference>
<protein>
    <recommendedName>
        <fullName evidence="4">Outer membrane protein beta-barrel domain-containing protein</fullName>
    </recommendedName>
</protein>
<name>A0A1H6QWP9_9BACT</name>
<dbReference type="OrthoDB" id="948049at2"/>
<dbReference type="RefSeq" id="WP_090331930.1">
    <property type="nucleotide sequence ID" value="NZ_FNXY01000001.1"/>
</dbReference>
<keyword evidence="1" id="KW-0732">Signal</keyword>
<gene>
    <name evidence="2" type="ORF">SAMN04487995_0691</name>
</gene>
<organism evidence="2 3">
    <name type="scientific">Dyadobacter koreensis</name>
    <dbReference type="NCBI Taxonomy" id="408657"/>
    <lineage>
        <taxon>Bacteria</taxon>
        <taxon>Pseudomonadati</taxon>
        <taxon>Bacteroidota</taxon>
        <taxon>Cytophagia</taxon>
        <taxon>Cytophagales</taxon>
        <taxon>Spirosomataceae</taxon>
        <taxon>Dyadobacter</taxon>
    </lineage>
</organism>
<evidence type="ECO:0008006" key="4">
    <source>
        <dbReference type="Google" id="ProtNLM"/>
    </source>
</evidence>
<proteinExistence type="predicted"/>
<evidence type="ECO:0000313" key="2">
    <source>
        <dbReference type="EMBL" id="SEI43392.1"/>
    </source>
</evidence>
<accession>A0A1H6QWP9</accession>
<evidence type="ECO:0000313" key="3">
    <source>
        <dbReference type="Proteomes" id="UP000199532"/>
    </source>
</evidence>
<evidence type="ECO:0000256" key="1">
    <source>
        <dbReference type="SAM" id="SignalP"/>
    </source>
</evidence>